<name>A0A926EPE2_9FIRM</name>
<organism evidence="8 9">
    <name type="scientific">Youxingia wuxianensis</name>
    <dbReference type="NCBI Taxonomy" id="2763678"/>
    <lineage>
        <taxon>Bacteria</taxon>
        <taxon>Bacillati</taxon>
        <taxon>Bacillota</taxon>
        <taxon>Clostridia</taxon>
        <taxon>Eubacteriales</taxon>
        <taxon>Oscillospiraceae</taxon>
        <taxon>Youxingia</taxon>
    </lineage>
</organism>
<dbReference type="Gene3D" id="3.40.50.150">
    <property type="entry name" value="Vaccinia Virus protein VP39"/>
    <property type="match status" value="1"/>
</dbReference>
<dbReference type="GO" id="GO:0003676">
    <property type="term" value="F:nucleic acid binding"/>
    <property type="evidence" value="ECO:0007669"/>
    <property type="project" value="InterPro"/>
</dbReference>
<dbReference type="InterPro" id="IPR040758">
    <property type="entry name" value="PrmC_N"/>
</dbReference>
<dbReference type="InterPro" id="IPR004556">
    <property type="entry name" value="HemK-like"/>
</dbReference>
<dbReference type="Pfam" id="PF17827">
    <property type="entry name" value="PrmC_N"/>
    <property type="match status" value="1"/>
</dbReference>
<evidence type="ECO:0000256" key="2">
    <source>
        <dbReference type="ARBA" id="ARBA00022603"/>
    </source>
</evidence>
<dbReference type="GO" id="GO:0032259">
    <property type="term" value="P:methylation"/>
    <property type="evidence" value="ECO:0007669"/>
    <property type="project" value="UniProtKB-KW"/>
</dbReference>
<comment type="catalytic activity">
    <reaction evidence="5">
        <text>L-glutaminyl-[peptide chain release factor] + S-adenosyl-L-methionine = N(5)-methyl-L-glutaminyl-[peptide chain release factor] + S-adenosyl-L-homocysteine + H(+)</text>
        <dbReference type="Rhea" id="RHEA:42896"/>
        <dbReference type="Rhea" id="RHEA-COMP:10271"/>
        <dbReference type="Rhea" id="RHEA-COMP:10272"/>
        <dbReference type="ChEBI" id="CHEBI:15378"/>
        <dbReference type="ChEBI" id="CHEBI:30011"/>
        <dbReference type="ChEBI" id="CHEBI:57856"/>
        <dbReference type="ChEBI" id="CHEBI:59789"/>
        <dbReference type="ChEBI" id="CHEBI:61891"/>
        <dbReference type="EC" id="2.1.1.297"/>
    </reaction>
</comment>
<protein>
    <recommendedName>
        <fullName evidence="1">peptide chain release factor N(5)-glutamine methyltransferase</fullName>
        <ecNumber evidence="1">2.1.1.297</ecNumber>
    </recommendedName>
</protein>
<comment type="caution">
    <text evidence="8">The sequence shown here is derived from an EMBL/GenBank/DDBJ whole genome shotgun (WGS) entry which is preliminary data.</text>
</comment>
<keyword evidence="9" id="KW-1185">Reference proteome</keyword>
<dbReference type="AlphaFoldDB" id="A0A926EPE2"/>
<dbReference type="EC" id="2.1.1.297" evidence="1"/>
<evidence type="ECO:0000256" key="4">
    <source>
        <dbReference type="ARBA" id="ARBA00022691"/>
    </source>
</evidence>
<dbReference type="InterPro" id="IPR002052">
    <property type="entry name" value="DNA_methylase_N6_adenine_CS"/>
</dbReference>
<keyword evidence="4" id="KW-0949">S-adenosyl-L-methionine</keyword>
<feature type="domain" description="Methyltransferase small" evidence="6">
    <location>
        <begin position="112"/>
        <end position="194"/>
    </location>
</feature>
<evidence type="ECO:0000256" key="5">
    <source>
        <dbReference type="ARBA" id="ARBA00048391"/>
    </source>
</evidence>
<sequence>MTFLQAYQKGITLVKTNTQADTCVFDISCLFEKVFHRDRRRLSPEDGPALKQDCELFFSLCRRYLDGEPLQYLLGEWEFFGLPFYVGPGVLIPQPDTEILVETGLKLIQGITGPTIYDLCSGSGCVAVSLAHNRRDAMVYALELYEQAYAYLEKNIRRSGCSNLSPLLADVLSPPPLPSADLIVSNPPYISAHEMASLPLQVKQEPASALCGGEDGLTFYRSLPALYYPYLKPGGWLALEAGYQQAPSVRRLLKENGYVQIKSIPDLAGIERVTIGKKE</sequence>
<keyword evidence="2 8" id="KW-0489">Methyltransferase</keyword>
<evidence type="ECO:0000313" key="8">
    <source>
        <dbReference type="EMBL" id="MBC8586346.1"/>
    </source>
</evidence>
<dbReference type="EMBL" id="JACRTD010000010">
    <property type="protein sequence ID" value="MBC8586346.1"/>
    <property type="molecule type" value="Genomic_DNA"/>
</dbReference>
<feature type="domain" description="Release factor glutamine methyltransferase N-terminal" evidence="7">
    <location>
        <begin position="23"/>
        <end position="75"/>
    </location>
</feature>
<dbReference type="Gene3D" id="1.10.8.10">
    <property type="entry name" value="DNA helicase RuvA subunit, C-terminal domain"/>
    <property type="match status" value="1"/>
</dbReference>
<dbReference type="CDD" id="cd02440">
    <property type="entry name" value="AdoMet_MTases"/>
    <property type="match status" value="1"/>
</dbReference>
<evidence type="ECO:0000256" key="3">
    <source>
        <dbReference type="ARBA" id="ARBA00022679"/>
    </source>
</evidence>
<evidence type="ECO:0000256" key="1">
    <source>
        <dbReference type="ARBA" id="ARBA00012771"/>
    </source>
</evidence>
<dbReference type="RefSeq" id="WP_262396068.1">
    <property type="nucleotide sequence ID" value="NZ_JACRTD010000010.1"/>
</dbReference>
<dbReference type="PANTHER" id="PTHR18895">
    <property type="entry name" value="HEMK METHYLTRANSFERASE"/>
    <property type="match status" value="1"/>
</dbReference>
<dbReference type="InterPro" id="IPR019874">
    <property type="entry name" value="RF_methyltr_PrmC"/>
</dbReference>
<evidence type="ECO:0000259" key="6">
    <source>
        <dbReference type="Pfam" id="PF05175"/>
    </source>
</evidence>
<dbReference type="PROSITE" id="PS00092">
    <property type="entry name" value="N6_MTASE"/>
    <property type="match status" value="1"/>
</dbReference>
<dbReference type="SUPFAM" id="SSF53335">
    <property type="entry name" value="S-adenosyl-L-methionine-dependent methyltransferases"/>
    <property type="match status" value="1"/>
</dbReference>
<dbReference type="Proteomes" id="UP000623678">
    <property type="component" value="Unassembled WGS sequence"/>
</dbReference>
<dbReference type="InterPro" id="IPR050320">
    <property type="entry name" value="N5-glutamine_MTase"/>
</dbReference>
<dbReference type="InterPro" id="IPR007848">
    <property type="entry name" value="Small_mtfrase_dom"/>
</dbReference>
<dbReference type="PANTHER" id="PTHR18895:SF74">
    <property type="entry name" value="MTRF1L RELEASE FACTOR GLUTAMINE METHYLTRANSFERASE"/>
    <property type="match status" value="1"/>
</dbReference>
<dbReference type="NCBIfam" id="TIGR03534">
    <property type="entry name" value="RF_mod_PrmC"/>
    <property type="match status" value="1"/>
</dbReference>
<keyword evidence="3 8" id="KW-0808">Transferase</keyword>
<evidence type="ECO:0000313" key="9">
    <source>
        <dbReference type="Proteomes" id="UP000623678"/>
    </source>
</evidence>
<dbReference type="InterPro" id="IPR029063">
    <property type="entry name" value="SAM-dependent_MTases_sf"/>
</dbReference>
<dbReference type="NCBIfam" id="TIGR00536">
    <property type="entry name" value="hemK_fam"/>
    <property type="match status" value="1"/>
</dbReference>
<gene>
    <name evidence="8" type="primary">prmC</name>
    <name evidence="8" type="ORF">H8705_12225</name>
</gene>
<reference evidence="8" key="1">
    <citation type="submission" date="2020-08" db="EMBL/GenBank/DDBJ databases">
        <title>Genome public.</title>
        <authorList>
            <person name="Liu C."/>
            <person name="Sun Q."/>
        </authorList>
    </citation>
    <scope>NUCLEOTIDE SEQUENCE</scope>
    <source>
        <strain evidence="8">NSJ-64</strain>
    </source>
</reference>
<dbReference type="Pfam" id="PF05175">
    <property type="entry name" value="MTS"/>
    <property type="match status" value="1"/>
</dbReference>
<proteinExistence type="predicted"/>
<evidence type="ECO:0000259" key="7">
    <source>
        <dbReference type="Pfam" id="PF17827"/>
    </source>
</evidence>
<accession>A0A926EPE2</accession>
<dbReference type="GO" id="GO:0102559">
    <property type="term" value="F:peptide chain release factor N(5)-glutamine methyltransferase activity"/>
    <property type="evidence" value="ECO:0007669"/>
    <property type="project" value="UniProtKB-EC"/>
</dbReference>